<sequence>MISEVQENSSCEKNSTLKQLEEKLKARSNYEEVKKELSILKSMECVASEGYGSQDTSKTLKLFLLEKNRLLQSENATLRVTNSHLCELVPALDLGQQLQPKVQLMQGIEIENQKLRDTLVKYNKEFAEVTNQKVTIKALEENKSTSMSRP</sequence>
<dbReference type="GO" id="GO:0000981">
    <property type="term" value="F:DNA-binding transcription factor activity, RNA polymerase II-specific"/>
    <property type="evidence" value="ECO:0007669"/>
    <property type="project" value="TreeGrafter"/>
</dbReference>
<dbReference type="PANTHER" id="PTHR14043">
    <property type="entry name" value="CCAAT DISPLACEMENT PROTEIN-RELATED"/>
    <property type="match status" value="1"/>
</dbReference>
<keyword evidence="4" id="KW-1185">Reference proteome</keyword>
<gene>
    <name evidence="3" type="ORF">scyTo_0003425</name>
</gene>
<organism evidence="3 4">
    <name type="scientific">Scyliorhinus torazame</name>
    <name type="common">Cloudy catshark</name>
    <name type="synonym">Catulus torazame</name>
    <dbReference type="NCBI Taxonomy" id="75743"/>
    <lineage>
        <taxon>Eukaryota</taxon>
        <taxon>Metazoa</taxon>
        <taxon>Chordata</taxon>
        <taxon>Craniata</taxon>
        <taxon>Vertebrata</taxon>
        <taxon>Chondrichthyes</taxon>
        <taxon>Elasmobranchii</taxon>
        <taxon>Galeomorphii</taxon>
        <taxon>Galeoidea</taxon>
        <taxon>Carcharhiniformes</taxon>
        <taxon>Scyliorhinidae</taxon>
        <taxon>Scyliorhinus</taxon>
    </lineage>
</organism>
<reference evidence="3 4" key="1">
    <citation type="journal article" date="2018" name="Nat. Ecol. Evol.">
        <title>Shark genomes provide insights into elasmobranch evolution and the origin of vertebrates.</title>
        <authorList>
            <person name="Hara Y"/>
            <person name="Yamaguchi K"/>
            <person name="Onimaru K"/>
            <person name="Kadota M"/>
            <person name="Koyanagi M"/>
            <person name="Keeley SD"/>
            <person name="Tatsumi K"/>
            <person name="Tanaka K"/>
            <person name="Motone F"/>
            <person name="Kageyama Y"/>
            <person name="Nozu R"/>
            <person name="Adachi N"/>
            <person name="Nishimura O"/>
            <person name="Nakagawa R"/>
            <person name="Tanegashima C"/>
            <person name="Kiyatake I"/>
            <person name="Matsumoto R"/>
            <person name="Murakumo K"/>
            <person name="Nishida K"/>
            <person name="Terakita A"/>
            <person name="Kuratani S"/>
            <person name="Sato K"/>
            <person name="Hyodo S Kuraku.S."/>
        </authorList>
    </citation>
    <scope>NUCLEOTIDE SEQUENCE [LARGE SCALE GENOMIC DNA]</scope>
</reference>
<dbReference type="EMBL" id="BFAA01000924">
    <property type="protein sequence ID" value="GCB74336.1"/>
    <property type="molecule type" value="Genomic_DNA"/>
</dbReference>
<evidence type="ECO:0000256" key="1">
    <source>
        <dbReference type="ARBA" id="ARBA00023054"/>
    </source>
</evidence>
<comment type="caution">
    <text evidence="3">The sequence shown here is derived from an EMBL/GenBank/DDBJ whole genome shotgun (WGS) entry which is preliminary data.</text>
</comment>
<dbReference type="Proteomes" id="UP000288216">
    <property type="component" value="Unassembled WGS sequence"/>
</dbReference>
<accession>A0A401PMH8</accession>
<evidence type="ECO:0000313" key="4">
    <source>
        <dbReference type="Proteomes" id="UP000288216"/>
    </source>
</evidence>
<evidence type="ECO:0000256" key="2">
    <source>
        <dbReference type="SAM" id="Coils"/>
    </source>
</evidence>
<name>A0A401PMH8_SCYTO</name>
<proteinExistence type="predicted"/>
<dbReference type="PANTHER" id="PTHR14043:SF2">
    <property type="entry name" value="HOMEOBOX PROTEIN CUT"/>
    <property type="match status" value="1"/>
</dbReference>
<feature type="coiled-coil region" evidence="2">
    <location>
        <begin position="105"/>
        <end position="132"/>
    </location>
</feature>
<keyword evidence="1 2" id="KW-0175">Coiled coil</keyword>
<dbReference type="GO" id="GO:0000977">
    <property type="term" value="F:RNA polymerase II transcription regulatory region sequence-specific DNA binding"/>
    <property type="evidence" value="ECO:0007669"/>
    <property type="project" value="TreeGrafter"/>
</dbReference>
<dbReference type="AlphaFoldDB" id="A0A401PMH8"/>
<dbReference type="GO" id="GO:0005634">
    <property type="term" value="C:nucleus"/>
    <property type="evidence" value="ECO:0007669"/>
    <property type="project" value="TreeGrafter"/>
</dbReference>
<dbReference type="OrthoDB" id="10257567at2759"/>
<protein>
    <submittedName>
        <fullName evidence="3">Uncharacterized protein</fullName>
    </submittedName>
</protein>
<evidence type="ECO:0000313" key="3">
    <source>
        <dbReference type="EMBL" id="GCB74336.1"/>
    </source>
</evidence>